<dbReference type="InterPro" id="IPR016187">
    <property type="entry name" value="CTDL_fold"/>
</dbReference>
<sequence>MPTRTPAAAVTLLLIALGAAGAAGCNRGAEQQQQAGERRPDGSAPAKPAPQGKVLEAAENEAPAASARPQAGAAPQGGPARIEIPAGKLVAGSTPGDKGRDPTLEPALLEVELGGFTIDRHLYPNDPAQPPLTGVSRARASELCQQAGGRLCTELEWERACKGPEGTPYAGGAAWDPACAKAPASCVSGFGVAGMGAALREWTASDVAPIENLQPKAAAVRGATASASGVDHRCARRAAVDPTASGEDIGFRCCHGAPNAASIPSPQWQQTFRRAEIGPQQVAEMLALVPQLRDLGGEISFFKEPDDVNTVLGRARTRLSPSGAPASQPEVNAPPNTTLTTSPLLWNPVPGEEVLVVTGKSDDDAFIVAFLKLPGDRYRIASSLLLKGDPGPIALGFNGYVRRRLSWATCWDCRGESGNVTYRDDNRVVITQK</sequence>
<name>A0A2L0FAK9_SORCE</name>
<dbReference type="InterPro" id="IPR005532">
    <property type="entry name" value="SUMF_dom"/>
</dbReference>
<protein>
    <recommendedName>
        <fullName evidence="3">Sulfatase-modifying factor enzyme-like domain-containing protein</fullName>
    </recommendedName>
</protein>
<feature type="signal peptide" evidence="2">
    <location>
        <begin position="1"/>
        <end position="22"/>
    </location>
</feature>
<keyword evidence="2" id="KW-0732">Signal</keyword>
<dbReference type="EMBL" id="CP012673">
    <property type="protein sequence ID" value="AUX48615.1"/>
    <property type="molecule type" value="Genomic_DNA"/>
</dbReference>
<evidence type="ECO:0000256" key="2">
    <source>
        <dbReference type="SAM" id="SignalP"/>
    </source>
</evidence>
<dbReference type="InterPro" id="IPR042095">
    <property type="entry name" value="SUMF_sf"/>
</dbReference>
<evidence type="ECO:0000313" key="4">
    <source>
        <dbReference type="EMBL" id="AUX48615.1"/>
    </source>
</evidence>
<feature type="domain" description="Sulfatase-modifying factor enzyme-like" evidence="3">
    <location>
        <begin position="125"/>
        <end position="177"/>
    </location>
</feature>
<evidence type="ECO:0000256" key="1">
    <source>
        <dbReference type="SAM" id="MobiDB-lite"/>
    </source>
</evidence>
<dbReference type="OrthoDB" id="5492850at2"/>
<feature type="region of interest" description="Disordered" evidence="1">
    <location>
        <begin position="23"/>
        <end position="81"/>
    </location>
</feature>
<dbReference type="Proteomes" id="UP000238348">
    <property type="component" value="Chromosome"/>
</dbReference>
<gene>
    <name evidence="4" type="ORF">SOCE26_101540</name>
</gene>
<proteinExistence type="predicted"/>
<dbReference type="PROSITE" id="PS51257">
    <property type="entry name" value="PROKAR_LIPOPROTEIN"/>
    <property type="match status" value="1"/>
</dbReference>
<feature type="chain" id="PRO_5014739778" description="Sulfatase-modifying factor enzyme-like domain-containing protein" evidence="2">
    <location>
        <begin position="23"/>
        <end position="433"/>
    </location>
</feature>
<reference evidence="4 5" key="1">
    <citation type="submission" date="2015-09" db="EMBL/GenBank/DDBJ databases">
        <title>Sorangium comparison.</title>
        <authorList>
            <person name="Zaburannyi N."/>
            <person name="Bunk B."/>
            <person name="Overmann J."/>
            <person name="Mueller R."/>
        </authorList>
    </citation>
    <scope>NUCLEOTIDE SEQUENCE [LARGE SCALE GENOMIC DNA]</scope>
    <source>
        <strain evidence="4 5">So ce26</strain>
    </source>
</reference>
<accession>A0A2L0FAK9</accession>
<feature type="compositionally biased region" description="Low complexity" evidence="1">
    <location>
        <begin position="60"/>
        <end position="81"/>
    </location>
</feature>
<evidence type="ECO:0000259" key="3">
    <source>
        <dbReference type="Pfam" id="PF03781"/>
    </source>
</evidence>
<dbReference type="Pfam" id="PF03781">
    <property type="entry name" value="FGE-sulfatase"/>
    <property type="match status" value="1"/>
</dbReference>
<dbReference type="AlphaFoldDB" id="A0A2L0FAK9"/>
<dbReference type="SUPFAM" id="SSF56436">
    <property type="entry name" value="C-type lectin-like"/>
    <property type="match status" value="1"/>
</dbReference>
<dbReference type="Gene3D" id="3.90.1580.10">
    <property type="entry name" value="paralog of FGE (formylglycine-generating enzyme)"/>
    <property type="match status" value="1"/>
</dbReference>
<organism evidence="4 5">
    <name type="scientific">Sorangium cellulosum</name>
    <name type="common">Polyangium cellulosum</name>
    <dbReference type="NCBI Taxonomy" id="56"/>
    <lineage>
        <taxon>Bacteria</taxon>
        <taxon>Pseudomonadati</taxon>
        <taxon>Myxococcota</taxon>
        <taxon>Polyangia</taxon>
        <taxon>Polyangiales</taxon>
        <taxon>Polyangiaceae</taxon>
        <taxon>Sorangium</taxon>
    </lineage>
</organism>
<evidence type="ECO:0000313" key="5">
    <source>
        <dbReference type="Proteomes" id="UP000238348"/>
    </source>
</evidence>